<proteinExistence type="predicted"/>
<organism evidence="1">
    <name type="scientific">uncultured Sulfurovum sp</name>
    <dbReference type="NCBI Taxonomy" id="269237"/>
    <lineage>
        <taxon>Bacteria</taxon>
        <taxon>Pseudomonadati</taxon>
        <taxon>Campylobacterota</taxon>
        <taxon>Epsilonproteobacteria</taxon>
        <taxon>Campylobacterales</taxon>
        <taxon>Sulfurovaceae</taxon>
        <taxon>Sulfurovum</taxon>
        <taxon>environmental samples</taxon>
    </lineage>
</organism>
<dbReference type="AlphaFoldDB" id="A0A6S6SEN6"/>
<evidence type="ECO:0000313" key="1">
    <source>
        <dbReference type="EMBL" id="CAA6801445.1"/>
    </source>
</evidence>
<gene>
    <name evidence="1" type="ORF">HELGO_WM33137</name>
</gene>
<name>A0A6S6SEN6_9BACT</name>
<sequence>MGSVINFLSPYSSQAPLSLLDKGMENFEGGLSTKKYASMANTSIPTAKRDMTQLIEYKLIKHVESSAGRIHGM</sequence>
<protein>
    <submittedName>
        <fullName evidence="1">Uncharacterized protein</fullName>
    </submittedName>
</protein>
<dbReference type="EMBL" id="CACVAR010000085">
    <property type="protein sequence ID" value="CAA6801445.1"/>
    <property type="molecule type" value="Genomic_DNA"/>
</dbReference>
<accession>A0A6S6SEN6</accession>
<reference evidence="1" key="1">
    <citation type="submission" date="2020-01" db="EMBL/GenBank/DDBJ databases">
        <authorList>
            <person name="Meier V. D."/>
            <person name="Meier V D."/>
        </authorList>
    </citation>
    <scope>NUCLEOTIDE SEQUENCE</scope>
    <source>
        <strain evidence="1">HLG_WM_MAG_03</strain>
    </source>
</reference>